<accession>A0ACC6V137</accession>
<gene>
    <name evidence="1" type="ORF">TU35_005270</name>
</gene>
<dbReference type="EMBL" id="JZWT02000012">
    <property type="protein sequence ID" value="MFB6490646.1"/>
    <property type="molecule type" value="Genomic_DNA"/>
</dbReference>
<dbReference type="Proteomes" id="UP000033636">
    <property type="component" value="Unassembled WGS sequence"/>
</dbReference>
<comment type="caution">
    <text evidence="1">The sequence shown here is derived from an EMBL/GenBank/DDBJ whole genome shotgun (WGS) entry which is preliminary data.</text>
</comment>
<name>A0ACC6V137_9CREN</name>
<evidence type="ECO:0000313" key="2">
    <source>
        <dbReference type="Proteomes" id="UP000033636"/>
    </source>
</evidence>
<proteinExistence type="predicted"/>
<protein>
    <submittedName>
        <fullName evidence="1">Archease</fullName>
    </submittedName>
</protein>
<evidence type="ECO:0000313" key="1">
    <source>
        <dbReference type="EMBL" id="MFB6490646.1"/>
    </source>
</evidence>
<sequence length="146" mass="16429">MACLKPADYAYGEHTADVLIQAYGCSLEEAFANAAVAVAELTYYTDRVKPADSRAVAIEHEDLEGLLFAWISEILYLFDGEKFALGRRISLKISGGGPYRLEGEAWGEKYDVNRHGFKGLIVKAMTYNMMSIRERGYWELDFVVDI</sequence>
<reference evidence="1" key="1">
    <citation type="submission" date="2024-07" db="EMBL/GenBank/DDBJ databases">
        <title>Metagenome and Metagenome-Assembled Genomes of Archaea from a hot spring from the geothermal field of Los Azufres, Mexico.</title>
        <authorList>
            <person name="Marin-Paredes R."/>
            <person name="Martinez-Romero E."/>
            <person name="Servin-Garciduenas L.E."/>
        </authorList>
    </citation>
    <scope>NUCLEOTIDE SEQUENCE</scope>
</reference>
<organism evidence="1 2">
    <name type="scientific">Thermoproteus sp. AZ2</name>
    <dbReference type="NCBI Taxonomy" id="1609232"/>
    <lineage>
        <taxon>Archaea</taxon>
        <taxon>Thermoproteota</taxon>
        <taxon>Thermoprotei</taxon>
        <taxon>Thermoproteales</taxon>
        <taxon>Thermoproteaceae</taxon>
        <taxon>Thermoproteus</taxon>
    </lineage>
</organism>